<dbReference type="InterPro" id="IPR018261">
    <property type="entry name" value="Ribosomal_bL27_CS"/>
</dbReference>
<dbReference type="Gene3D" id="2.40.50.100">
    <property type="match status" value="1"/>
</dbReference>
<evidence type="ECO:0000313" key="8">
    <source>
        <dbReference type="EMBL" id="CUV15233.1"/>
    </source>
</evidence>
<accession>A0A072T180</accession>
<dbReference type="Proteomes" id="UP000310553">
    <property type="component" value="Chromosome"/>
</dbReference>
<sequence length="86" mass="9018">MAQKKGGGSTRNGRDSESKRLGVKVYGGQAINAGGIIIRQRGTRTHAGVNVGMGKDHTLFALVDGHVKFATRGEGKKQFVDVVPAA</sequence>
<evidence type="ECO:0000256" key="1">
    <source>
        <dbReference type="ARBA" id="ARBA00010797"/>
    </source>
</evidence>
<evidence type="ECO:0000313" key="21">
    <source>
        <dbReference type="Proteomes" id="UP000310553"/>
    </source>
</evidence>
<dbReference type="GO" id="GO:0022625">
    <property type="term" value="C:cytosolic large ribosomal subunit"/>
    <property type="evidence" value="ECO:0007669"/>
    <property type="project" value="TreeGrafter"/>
</dbReference>
<evidence type="ECO:0000313" key="14">
    <source>
        <dbReference type="EMBL" id="CUV43348.1"/>
    </source>
</evidence>
<organism evidence="17 22">
    <name type="scientific">Ralstonia solanacearum</name>
    <name type="common">Pseudomonas solanacearum</name>
    <dbReference type="NCBI Taxonomy" id="305"/>
    <lineage>
        <taxon>Bacteria</taxon>
        <taxon>Pseudomonadati</taxon>
        <taxon>Pseudomonadota</taxon>
        <taxon>Betaproteobacteria</taxon>
        <taxon>Burkholderiales</taxon>
        <taxon>Burkholderiaceae</taxon>
        <taxon>Ralstonia</taxon>
        <taxon>Ralstonia solanacearum species complex</taxon>
    </lineage>
</organism>
<reference evidence="18 21" key="4">
    <citation type="submission" date="2019-04" db="EMBL/GenBank/DDBJ databases">
        <title>Complete Genome of UW386 and Higher Quality Genome of UW700.</title>
        <authorList>
            <person name="Jacobs J."/>
            <person name="Perez A."/>
            <person name="Steidl O."/>
            <person name="Allen C."/>
        </authorList>
    </citation>
    <scope>NUCLEOTIDE SEQUENCE [LARGE SCALE GENOMIC DNA]</scope>
    <source>
        <strain evidence="18 21">UW386</strain>
    </source>
</reference>
<evidence type="ECO:0000313" key="18">
    <source>
        <dbReference type="EMBL" id="QCX48578.1"/>
    </source>
</evidence>
<evidence type="ECO:0000313" key="7">
    <source>
        <dbReference type="EMBL" id="AYA45555.1"/>
    </source>
</evidence>
<dbReference type="FunFam" id="2.40.50.100:FF:000020">
    <property type="entry name" value="50S ribosomal protein L27"/>
    <property type="match status" value="1"/>
</dbReference>
<proteinExistence type="inferred from homology"/>
<dbReference type="Proteomes" id="UP000262427">
    <property type="component" value="Chromosome CM"/>
</dbReference>
<dbReference type="EMBL" id="LN899825">
    <property type="protein sequence ID" value="CUV33572.1"/>
    <property type="molecule type" value="Genomic_DNA"/>
</dbReference>
<dbReference type="PATRIC" id="fig|305.103.peg.450"/>
<dbReference type="EMBL" id="LN899821">
    <property type="protein sequence ID" value="CUV18681.1"/>
    <property type="molecule type" value="Genomic_DNA"/>
</dbReference>
<evidence type="ECO:0000256" key="6">
    <source>
        <dbReference type="SAM" id="MobiDB-lite"/>
    </source>
</evidence>
<dbReference type="AlphaFoldDB" id="A0A072T180"/>
<dbReference type="SUPFAM" id="SSF110324">
    <property type="entry name" value="Ribosomal L27 protein-like"/>
    <property type="match status" value="1"/>
</dbReference>
<dbReference type="PRINTS" id="PR00063">
    <property type="entry name" value="RIBOSOMALL27"/>
</dbReference>
<feature type="compositionally biased region" description="Gly residues" evidence="6">
    <location>
        <begin position="1"/>
        <end position="10"/>
    </location>
</feature>
<comment type="similarity">
    <text evidence="1 5">Belongs to the bacterial ribosomal protein bL27 family.</text>
</comment>
<dbReference type="EMBL" id="LN899820">
    <property type="protein sequence ID" value="CUV54211.1"/>
    <property type="molecule type" value="Genomic_DNA"/>
</dbReference>
<feature type="region of interest" description="Disordered" evidence="6">
    <location>
        <begin position="1"/>
        <end position="21"/>
    </location>
</feature>
<dbReference type="EMBL" id="LN899827">
    <property type="protein sequence ID" value="CUV43348.1"/>
    <property type="molecule type" value="Genomic_DNA"/>
</dbReference>
<evidence type="ECO:0000256" key="5">
    <source>
        <dbReference type="HAMAP-Rule" id="MF_00539"/>
    </source>
</evidence>
<dbReference type="NCBIfam" id="TIGR00062">
    <property type="entry name" value="L27"/>
    <property type="match status" value="1"/>
</dbReference>
<evidence type="ECO:0000313" key="9">
    <source>
        <dbReference type="EMBL" id="CUV18681.1"/>
    </source>
</evidence>
<evidence type="ECO:0000313" key="10">
    <source>
        <dbReference type="EMBL" id="CUV21723.1"/>
    </source>
</evidence>
<name>A0A072T180_RALSL</name>
<dbReference type="EMBL" id="LN899824">
    <property type="protein sequence ID" value="CUV27864.1"/>
    <property type="molecule type" value="Genomic_DNA"/>
</dbReference>
<reference evidence="17" key="5">
    <citation type="submission" date="2021-09" db="EMBL/GenBank/DDBJ databases">
        <title>Genomic analysis of Ralstonia spp.</title>
        <authorList>
            <person name="Aburjaile F."/>
            <person name="Ariute J.C."/>
            <person name="Pais A.K.L."/>
            <person name="Albuquerque G.M.R."/>
            <person name="Silva A.M.F."/>
            <person name="Brenig B."/>
            <person name="Azevedo V."/>
            <person name="Matiuzzi M."/>
            <person name="Ramos R."/>
            <person name="Goes-Neto A."/>
            <person name="Soares S."/>
            <person name="Iseppon A.M.B."/>
            <person name="Souza E."/>
            <person name="Gama M."/>
        </authorList>
    </citation>
    <scope>NUCLEOTIDE SEQUENCE</scope>
    <source>
        <strain evidence="17">B4</strain>
    </source>
</reference>
<dbReference type="GO" id="GO:0003735">
    <property type="term" value="F:structural constituent of ribosome"/>
    <property type="evidence" value="ECO:0007669"/>
    <property type="project" value="InterPro"/>
</dbReference>
<reference evidence="20" key="3">
    <citation type="submission" date="2018-01" db="EMBL/GenBank/DDBJ databases">
        <title>Raltonia solanacearum P824 infects blueberry.</title>
        <authorList>
            <person name="Bocsanczy A.M."/>
            <person name="Norman D.J."/>
        </authorList>
    </citation>
    <scope>NUCLEOTIDE SEQUENCE [LARGE SCALE GENOMIC DNA]</scope>
    <source>
        <strain evidence="20">P824</strain>
    </source>
</reference>
<dbReference type="EMBL" id="CP085043">
    <property type="protein sequence ID" value="UZF15612.1"/>
    <property type="molecule type" value="Genomic_DNA"/>
</dbReference>
<keyword evidence="3 5" id="KW-0687">Ribonucleoprotein</keyword>
<evidence type="ECO:0000313" key="20">
    <source>
        <dbReference type="Proteomes" id="UP000262427"/>
    </source>
</evidence>
<dbReference type="EMBL" id="CP039339">
    <property type="protein sequence ID" value="QCX48578.1"/>
    <property type="molecule type" value="Genomic_DNA"/>
</dbReference>
<reference evidence="19" key="6">
    <citation type="submission" date="2021-10" db="EMBL/GenBank/DDBJ databases">
        <title>Complete genome sequences of five Ralstonia solancearum strains isolated from sunflower.</title>
        <authorList>
            <person name="She X."/>
            <person name="He Z."/>
        </authorList>
    </citation>
    <scope>NUCLEOTIDE SEQUENCE</scope>
    <source>
        <strain evidence="19">RS638</strain>
    </source>
</reference>
<dbReference type="GeneID" id="61362140"/>
<dbReference type="Proteomes" id="UP001143674">
    <property type="component" value="Unassembled WGS sequence"/>
</dbReference>
<dbReference type="GO" id="GO:0006412">
    <property type="term" value="P:translation"/>
    <property type="evidence" value="ECO:0007669"/>
    <property type="project" value="UniProtKB-UniRule"/>
</dbReference>
<evidence type="ECO:0000313" key="22">
    <source>
        <dbReference type="Proteomes" id="UP001143674"/>
    </source>
</evidence>
<dbReference type="EMBL" id="LN899819">
    <property type="protein sequence ID" value="CUV15233.1"/>
    <property type="molecule type" value="Genomic_DNA"/>
</dbReference>
<dbReference type="EMBL" id="CP025741">
    <property type="protein sequence ID" value="AYA45555.1"/>
    <property type="molecule type" value="Genomic_DNA"/>
</dbReference>
<dbReference type="InterPro" id="IPR001684">
    <property type="entry name" value="Ribosomal_bL27"/>
</dbReference>
<dbReference type="KEGG" id="rsy:RSUY_06570"/>
<evidence type="ECO:0000313" key="15">
    <source>
        <dbReference type="EMBL" id="CUV54211.1"/>
    </source>
</evidence>
<evidence type="ECO:0000256" key="3">
    <source>
        <dbReference type="ARBA" id="ARBA00023274"/>
    </source>
</evidence>
<dbReference type="EMBL" id="LN899822">
    <property type="protein sequence ID" value="CUV59390.1"/>
    <property type="molecule type" value="Genomic_DNA"/>
</dbReference>
<dbReference type="OMA" id="GKDHTLH"/>
<gene>
    <name evidence="5 17" type="primary">rpmA</name>
    <name evidence="18" type="ORF">E7Z57_05395</name>
    <name evidence="17" type="ORF">LBW55_05340</name>
    <name evidence="19" type="ORF">LH706_03955</name>
    <name evidence="9" type="ORF">PSS4_v1_720023</name>
    <name evidence="16" type="ORF">RD1301_v1_420009</name>
    <name evidence="7" type="ORF">RSP824_03150</name>
    <name evidence="10" type="ORF">RUN1744_v1_90037</name>
    <name evidence="11" type="ORF">RUN1985_v1_110050</name>
    <name evidence="15" type="ORF">RUN215_v1_260003</name>
    <name evidence="8" type="ORF">RUN39_v1_1190009</name>
    <name evidence="12" type="ORF">TD1301_v1_480009</name>
    <name evidence="13" type="ORF">TF3108_v1_90024</name>
    <name evidence="14" type="ORF">TO10_v1_40115</name>
</gene>
<dbReference type="HAMAP" id="MF_00539">
    <property type="entry name" value="Ribosomal_bL27"/>
    <property type="match status" value="1"/>
</dbReference>
<evidence type="ECO:0000313" key="16">
    <source>
        <dbReference type="EMBL" id="CUV59390.1"/>
    </source>
</evidence>
<evidence type="ECO:0000256" key="2">
    <source>
        <dbReference type="ARBA" id="ARBA00022980"/>
    </source>
</evidence>
<dbReference type="PROSITE" id="PS00831">
    <property type="entry name" value="RIBOSOMAL_L27"/>
    <property type="match status" value="1"/>
</dbReference>
<dbReference type="EMBL" id="LN899823">
    <property type="protein sequence ID" value="CUV21723.1"/>
    <property type="molecule type" value="Genomic_DNA"/>
</dbReference>
<reference evidence="8" key="1">
    <citation type="submission" date="2015-10" db="EMBL/GenBank/DDBJ databases">
        <authorList>
            <person name="Gilbert D.G."/>
        </authorList>
    </citation>
    <scope>NUCLEOTIDE SEQUENCE</scope>
    <source>
        <strain evidence="8">Phyl III-seqv23</strain>
    </source>
</reference>
<dbReference type="PANTHER" id="PTHR15893:SF0">
    <property type="entry name" value="LARGE RIBOSOMAL SUBUNIT PROTEIN BL27M"/>
    <property type="match status" value="1"/>
</dbReference>
<dbReference type="RefSeq" id="WP_003271630.1">
    <property type="nucleotide sequence ID" value="NZ_CDLS01000001.1"/>
</dbReference>
<protein>
    <recommendedName>
        <fullName evidence="4 5">Large ribosomal subunit protein bL27</fullName>
    </recommendedName>
</protein>
<dbReference type="EMBL" id="JAIVEX010000003">
    <property type="protein sequence ID" value="MDB0521032.1"/>
    <property type="molecule type" value="Genomic_DNA"/>
</dbReference>
<reference evidence="7" key="2">
    <citation type="submission" date="2018-01" db="EMBL/GenBank/DDBJ databases">
        <title>Ralstonia pseudosolanacearum P824 infects blueberry.</title>
        <authorList>
            <person name="Bocsanczy A.M."/>
            <person name="Norman D.J."/>
        </authorList>
    </citation>
    <scope>NUCLEOTIDE SEQUENCE</scope>
    <source>
        <strain evidence="7">P824</strain>
    </source>
</reference>
<evidence type="ECO:0000256" key="4">
    <source>
        <dbReference type="ARBA" id="ARBA00035175"/>
    </source>
</evidence>
<dbReference type="SMR" id="A0A072T180"/>
<dbReference type="EMBL" id="LN899826">
    <property type="protein sequence ID" value="CUV38208.1"/>
    <property type="molecule type" value="Genomic_DNA"/>
</dbReference>
<evidence type="ECO:0000313" key="13">
    <source>
        <dbReference type="EMBL" id="CUV38208.1"/>
    </source>
</evidence>
<evidence type="ECO:0000313" key="11">
    <source>
        <dbReference type="EMBL" id="CUV27864.1"/>
    </source>
</evidence>
<evidence type="ECO:0000313" key="19">
    <source>
        <dbReference type="EMBL" id="UZF15612.1"/>
    </source>
</evidence>
<dbReference type="PANTHER" id="PTHR15893">
    <property type="entry name" value="RIBOSOMAL PROTEIN L27"/>
    <property type="match status" value="1"/>
</dbReference>
<evidence type="ECO:0000313" key="12">
    <source>
        <dbReference type="EMBL" id="CUV33572.1"/>
    </source>
</evidence>
<dbReference type="Pfam" id="PF01016">
    <property type="entry name" value="Ribosomal_L27"/>
    <property type="match status" value="1"/>
</dbReference>
<keyword evidence="2 5" id="KW-0689">Ribosomal protein</keyword>
<evidence type="ECO:0000313" key="17">
    <source>
        <dbReference type="EMBL" id="MDB0521032.1"/>
    </source>
</evidence>